<evidence type="ECO:0000256" key="5">
    <source>
        <dbReference type="ARBA" id="ARBA00022741"/>
    </source>
</evidence>
<comment type="pathway">
    <text evidence="1">Purine metabolism; GMP biosynthesis; GMP from XMP (L-Gln route): step 1/1.</text>
</comment>
<feature type="domain" description="GMPS ATP-PPase" evidence="13">
    <location>
        <begin position="455"/>
        <end position="651"/>
    </location>
</feature>
<dbReference type="Gene3D" id="3.40.50.620">
    <property type="entry name" value="HUPs"/>
    <property type="match status" value="1"/>
</dbReference>
<reference evidence="14" key="1">
    <citation type="submission" date="2022-10" db="EMBL/GenBank/DDBJ databases">
        <authorList>
            <person name="Chen Y."/>
            <person name="Dougan E. K."/>
            <person name="Chan C."/>
            <person name="Rhodes N."/>
            <person name="Thang M."/>
        </authorList>
    </citation>
    <scope>NUCLEOTIDE SEQUENCE</scope>
</reference>
<evidence type="ECO:0000256" key="6">
    <source>
        <dbReference type="ARBA" id="ARBA00022749"/>
    </source>
</evidence>
<keyword evidence="4" id="KW-0436">Ligase</keyword>
<dbReference type="EC" id="6.3.5.2" evidence="2"/>
<comment type="caution">
    <text evidence="14">The sequence shown here is derived from an EMBL/GenBank/DDBJ whole genome shotgun (WGS) entry which is preliminary data.</text>
</comment>
<evidence type="ECO:0000313" key="16">
    <source>
        <dbReference type="Proteomes" id="UP001152797"/>
    </source>
</evidence>
<dbReference type="NCBIfam" id="TIGR00884">
    <property type="entry name" value="guaA_Cterm"/>
    <property type="match status" value="1"/>
</dbReference>
<feature type="region of interest" description="Disordered" evidence="11">
    <location>
        <begin position="467"/>
        <end position="486"/>
    </location>
</feature>
<dbReference type="PROSITE" id="PS51553">
    <property type="entry name" value="GMPS_ATP_PPASE"/>
    <property type="match status" value="1"/>
</dbReference>
<keyword evidence="5 10" id="KW-0547">Nucleotide-binding</keyword>
<organism evidence="14">
    <name type="scientific">Cladocopium goreaui</name>
    <dbReference type="NCBI Taxonomy" id="2562237"/>
    <lineage>
        <taxon>Eukaryota</taxon>
        <taxon>Sar</taxon>
        <taxon>Alveolata</taxon>
        <taxon>Dinophyceae</taxon>
        <taxon>Suessiales</taxon>
        <taxon>Symbiodiniaceae</taxon>
        <taxon>Cladocopium</taxon>
    </lineage>
</organism>
<evidence type="ECO:0000256" key="1">
    <source>
        <dbReference type="ARBA" id="ARBA00005153"/>
    </source>
</evidence>
<evidence type="ECO:0000313" key="14">
    <source>
        <dbReference type="EMBL" id="CAI3999789.1"/>
    </source>
</evidence>
<evidence type="ECO:0000256" key="10">
    <source>
        <dbReference type="PROSITE-ProRule" id="PRU00886"/>
    </source>
</evidence>
<evidence type="ECO:0000256" key="12">
    <source>
        <dbReference type="SAM" id="Phobius"/>
    </source>
</evidence>
<dbReference type="InterPro" id="IPR014729">
    <property type="entry name" value="Rossmann-like_a/b/a_fold"/>
</dbReference>
<dbReference type="GO" id="GO:0005829">
    <property type="term" value="C:cytosol"/>
    <property type="evidence" value="ECO:0007669"/>
    <property type="project" value="TreeGrafter"/>
</dbReference>
<dbReference type="PANTHER" id="PTHR11922:SF2">
    <property type="entry name" value="GMP SYNTHASE [GLUTAMINE-HYDROLYZING]"/>
    <property type="match status" value="1"/>
</dbReference>
<dbReference type="CDD" id="cd01997">
    <property type="entry name" value="GMP_synthase_C"/>
    <property type="match status" value="1"/>
</dbReference>
<name>A0A9P1CXZ5_9DINO</name>
<dbReference type="EMBL" id="CAMXCT030002679">
    <property type="protein sequence ID" value="CAL4787101.1"/>
    <property type="molecule type" value="Genomic_DNA"/>
</dbReference>
<dbReference type="SUPFAM" id="SSF52402">
    <property type="entry name" value="Adenine nucleotide alpha hydrolases-like"/>
    <property type="match status" value="1"/>
</dbReference>
<evidence type="ECO:0000313" key="15">
    <source>
        <dbReference type="EMBL" id="CAL1153164.1"/>
    </source>
</evidence>
<protein>
    <recommendedName>
        <fullName evidence="3">GMP synthase [glutamine-hydrolyzing]</fullName>
        <ecNumber evidence="2">6.3.5.2</ecNumber>
    </recommendedName>
    <alternativeName>
        <fullName evidence="9">Glutamine amidotransferase</fullName>
    </alternativeName>
</protein>
<dbReference type="Gene3D" id="3.30.300.10">
    <property type="match status" value="1"/>
</dbReference>
<evidence type="ECO:0000256" key="2">
    <source>
        <dbReference type="ARBA" id="ARBA00012746"/>
    </source>
</evidence>
<dbReference type="EMBL" id="CAMXCT010002679">
    <property type="protein sequence ID" value="CAI3999789.1"/>
    <property type="molecule type" value="Genomic_DNA"/>
</dbReference>
<evidence type="ECO:0000256" key="11">
    <source>
        <dbReference type="SAM" id="MobiDB-lite"/>
    </source>
</evidence>
<dbReference type="EMBL" id="CAMXCT020002679">
    <property type="protein sequence ID" value="CAL1153164.1"/>
    <property type="molecule type" value="Genomic_DNA"/>
</dbReference>
<evidence type="ECO:0000256" key="9">
    <source>
        <dbReference type="ARBA" id="ARBA00031356"/>
    </source>
</evidence>
<keyword evidence="16" id="KW-1185">Reference proteome</keyword>
<keyword evidence="6 10" id="KW-0332">GMP biosynthesis</keyword>
<dbReference type="PANTHER" id="PTHR11922">
    <property type="entry name" value="GMP SYNTHASE-RELATED"/>
    <property type="match status" value="1"/>
</dbReference>
<keyword evidence="12" id="KW-0472">Membrane</keyword>
<dbReference type="Pfam" id="PF00958">
    <property type="entry name" value="GMP_synt_C"/>
    <property type="match status" value="1"/>
</dbReference>
<evidence type="ECO:0000256" key="3">
    <source>
        <dbReference type="ARBA" id="ARBA00021562"/>
    </source>
</evidence>
<keyword evidence="12" id="KW-1133">Transmembrane helix</keyword>
<dbReference type="GO" id="GO:0005524">
    <property type="term" value="F:ATP binding"/>
    <property type="evidence" value="ECO:0007669"/>
    <property type="project" value="UniProtKB-UniRule"/>
</dbReference>
<dbReference type="FunFam" id="3.30.300.10:FF:000002">
    <property type="entry name" value="GMP synthase [glutamine-hydrolyzing]"/>
    <property type="match status" value="1"/>
</dbReference>
<dbReference type="GO" id="GO:0003921">
    <property type="term" value="F:GMP synthase activity"/>
    <property type="evidence" value="ECO:0007669"/>
    <property type="project" value="InterPro"/>
</dbReference>
<accession>A0A9P1CXZ5</accession>
<sequence length="777" mass="87483">MQKKVEIGNRHAAFVLRVVLIALKLGIAYWLENPDGSFLWLLPDWLAAGITLAERAFRFDQCRYKTPWRKRTRILTNTCLADMQCLCAGGHKHIPLRGRSAAHRASWTRVAQTYPKQLCEDLATAMALRMGLQSKLGKLAIAACAHCDSLRIGEASHPGPRRPQARAERDVRLLEQVQLIDRPTQRLQERVWENFERWVGSQVSQFAASQLFLCPQLAVDVLICYGKSLFTAGAPLYEFRHVLVLAQQKHSELRAFMGPAWRVISQWEEVQPLQHRQPLPEILFKAMFVATRADLVLPCDAGDNVSGVAFLRIRKPKTSRRGKGRVQHLKITNSSVVAFLEVVFGPLDYSLQLFPLSASVFRRRWERVLDLLLVPKAKRPTPASIRGGGAILAYKRGEPVQDILWRMRLVSITTLESYLQELAAESLLSKLSELSRGRIRSSASFYELHLQSPGFAKTVHDLRAAAELRPPPGDRSQTHANGQQDAKSVEAEALVHKAIGDRFRPFMVDTGLLRKDEAKIVKERLEKHIPGMKLKVLDASGDFYKELAGVEEPEKKRKIIGRLFVEAFEKAVSEMGLPHERCLLLQGTLYPDVIESTSYKGPSSVIKTHHNVGGLPDRMKMEVIEPLRLLFKDEVRALGNELGLPVTSVMRHPFPGPGLGIRIIGEVTKESADTLSLADDIYIEELRKNGHYDKIGQAFAVLLPTVRSVGVMGDHRTYENVCVLRAVTTTDFMTADWYDMPHDVLARISNRIINEVKGINRVCYDVSSKPPATIEWE</sequence>
<reference evidence="15" key="2">
    <citation type="submission" date="2024-04" db="EMBL/GenBank/DDBJ databases">
        <authorList>
            <person name="Chen Y."/>
            <person name="Shah S."/>
            <person name="Dougan E. K."/>
            <person name="Thang M."/>
            <person name="Chan C."/>
        </authorList>
    </citation>
    <scope>NUCLEOTIDE SEQUENCE [LARGE SCALE GENOMIC DNA]</scope>
</reference>
<proteinExistence type="predicted"/>
<dbReference type="InterPro" id="IPR001674">
    <property type="entry name" value="GMP_synth_C"/>
</dbReference>
<dbReference type="Proteomes" id="UP001152797">
    <property type="component" value="Unassembled WGS sequence"/>
</dbReference>
<dbReference type="InterPro" id="IPR025777">
    <property type="entry name" value="GMPS_ATP_PPase_dom"/>
</dbReference>
<dbReference type="SUPFAM" id="SSF54810">
    <property type="entry name" value="GMP synthetase C-terminal dimerisation domain"/>
    <property type="match status" value="1"/>
</dbReference>
<keyword evidence="8 10" id="KW-0067">ATP-binding</keyword>
<evidence type="ECO:0000256" key="8">
    <source>
        <dbReference type="ARBA" id="ARBA00022840"/>
    </source>
</evidence>
<keyword evidence="12" id="KW-0812">Transmembrane</keyword>
<feature type="transmembrane region" description="Helical" evidence="12">
    <location>
        <begin position="12"/>
        <end position="31"/>
    </location>
</feature>
<keyword evidence="7 10" id="KW-0658">Purine biosynthesis</keyword>
<evidence type="ECO:0000256" key="7">
    <source>
        <dbReference type="ARBA" id="ARBA00022755"/>
    </source>
</evidence>
<dbReference type="AlphaFoldDB" id="A0A9P1CXZ5"/>
<dbReference type="OrthoDB" id="448338at2759"/>
<gene>
    <name evidence="14" type="ORF">C1SCF055_LOCUS25961</name>
</gene>
<evidence type="ECO:0000256" key="4">
    <source>
        <dbReference type="ARBA" id="ARBA00022598"/>
    </source>
</evidence>
<evidence type="ECO:0000259" key="13">
    <source>
        <dbReference type="PROSITE" id="PS51553"/>
    </source>
</evidence>
<feature type="binding site" evidence="10">
    <location>
        <begin position="483"/>
        <end position="489"/>
    </location>
    <ligand>
        <name>ATP</name>
        <dbReference type="ChEBI" id="CHEBI:30616"/>
    </ligand>
</feature>